<keyword evidence="7" id="KW-0449">Lipoprotein</keyword>
<evidence type="ECO:0000256" key="8">
    <source>
        <dbReference type="ARBA" id="ARBA00023315"/>
    </source>
</evidence>
<dbReference type="EMBL" id="JAFEKC020000004">
    <property type="protein sequence ID" value="KAK0515166.1"/>
    <property type="molecule type" value="Genomic_DNA"/>
</dbReference>
<feature type="domain" description="Palmitoyltransferase DHHC" evidence="11">
    <location>
        <begin position="155"/>
        <end position="304"/>
    </location>
</feature>
<accession>A0AA39R811</accession>
<evidence type="ECO:0000256" key="7">
    <source>
        <dbReference type="ARBA" id="ARBA00023288"/>
    </source>
</evidence>
<evidence type="ECO:0000256" key="6">
    <source>
        <dbReference type="ARBA" id="ARBA00023139"/>
    </source>
</evidence>
<name>A0AA39R811_9LECA</name>
<proteinExistence type="inferred from homology"/>
<dbReference type="GO" id="GO:0016020">
    <property type="term" value="C:membrane"/>
    <property type="evidence" value="ECO:0007669"/>
    <property type="project" value="UniProtKB-SubCell"/>
</dbReference>
<organism evidence="12 13">
    <name type="scientific">Cladonia borealis</name>
    <dbReference type="NCBI Taxonomy" id="184061"/>
    <lineage>
        <taxon>Eukaryota</taxon>
        <taxon>Fungi</taxon>
        <taxon>Dikarya</taxon>
        <taxon>Ascomycota</taxon>
        <taxon>Pezizomycotina</taxon>
        <taxon>Lecanoromycetes</taxon>
        <taxon>OSLEUM clade</taxon>
        <taxon>Lecanoromycetidae</taxon>
        <taxon>Lecanorales</taxon>
        <taxon>Lecanorineae</taxon>
        <taxon>Cladoniaceae</taxon>
        <taxon>Cladonia</taxon>
    </lineage>
</organism>
<gene>
    <name evidence="12" type="ORF">JMJ35_002545</name>
</gene>
<keyword evidence="2 10" id="KW-0808">Transferase</keyword>
<evidence type="ECO:0000256" key="3">
    <source>
        <dbReference type="ARBA" id="ARBA00022692"/>
    </source>
</evidence>
<keyword evidence="4 10" id="KW-1133">Transmembrane helix</keyword>
<keyword evidence="6" id="KW-0564">Palmitate</keyword>
<evidence type="ECO:0000256" key="5">
    <source>
        <dbReference type="ARBA" id="ARBA00023136"/>
    </source>
</evidence>
<keyword evidence="13" id="KW-1185">Reference proteome</keyword>
<feature type="transmembrane region" description="Helical" evidence="10">
    <location>
        <begin position="78"/>
        <end position="96"/>
    </location>
</feature>
<dbReference type="GO" id="GO:0005794">
    <property type="term" value="C:Golgi apparatus"/>
    <property type="evidence" value="ECO:0007669"/>
    <property type="project" value="TreeGrafter"/>
</dbReference>
<evidence type="ECO:0000313" key="12">
    <source>
        <dbReference type="EMBL" id="KAK0515166.1"/>
    </source>
</evidence>
<feature type="transmembrane region" description="Helical" evidence="10">
    <location>
        <begin position="103"/>
        <end position="121"/>
    </location>
</feature>
<keyword evidence="5 10" id="KW-0472">Membrane</keyword>
<evidence type="ECO:0000313" key="13">
    <source>
        <dbReference type="Proteomes" id="UP001166286"/>
    </source>
</evidence>
<evidence type="ECO:0000259" key="11">
    <source>
        <dbReference type="Pfam" id="PF01529"/>
    </source>
</evidence>
<dbReference type="GO" id="GO:0005783">
    <property type="term" value="C:endoplasmic reticulum"/>
    <property type="evidence" value="ECO:0007669"/>
    <property type="project" value="TreeGrafter"/>
</dbReference>
<comment type="similarity">
    <text evidence="10">Belongs to the DHHC palmitoyltransferase family.</text>
</comment>
<feature type="transmembrane region" description="Helical" evidence="10">
    <location>
        <begin position="271"/>
        <end position="293"/>
    </location>
</feature>
<dbReference type="PANTHER" id="PTHR22883:SF480">
    <property type="entry name" value="PALMITOYLTRANSFERASE SWF1"/>
    <property type="match status" value="1"/>
</dbReference>
<feature type="transmembrane region" description="Helical" evidence="10">
    <location>
        <begin position="198"/>
        <end position="223"/>
    </location>
</feature>
<evidence type="ECO:0000256" key="1">
    <source>
        <dbReference type="ARBA" id="ARBA00004141"/>
    </source>
</evidence>
<evidence type="ECO:0000256" key="2">
    <source>
        <dbReference type="ARBA" id="ARBA00022679"/>
    </source>
</evidence>
<evidence type="ECO:0000256" key="9">
    <source>
        <dbReference type="ARBA" id="ARBA00048048"/>
    </source>
</evidence>
<comment type="subcellular location">
    <subcellularLocation>
        <location evidence="1">Membrane</location>
        <topology evidence="1">Multi-pass membrane protein</topology>
    </subcellularLocation>
</comment>
<comment type="caution">
    <text evidence="12">The sequence shown here is derived from an EMBL/GenBank/DDBJ whole genome shotgun (WGS) entry which is preliminary data.</text>
</comment>
<dbReference type="PANTHER" id="PTHR22883">
    <property type="entry name" value="ZINC FINGER DHHC DOMAIN CONTAINING PROTEIN"/>
    <property type="match status" value="1"/>
</dbReference>
<comment type="catalytic activity">
    <reaction evidence="9 10">
        <text>L-cysteinyl-[protein] + hexadecanoyl-CoA = S-hexadecanoyl-L-cysteinyl-[protein] + CoA</text>
        <dbReference type="Rhea" id="RHEA:36683"/>
        <dbReference type="Rhea" id="RHEA-COMP:10131"/>
        <dbReference type="Rhea" id="RHEA-COMP:11032"/>
        <dbReference type="ChEBI" id="CHEBI:29950"/>
        <dbReference type="ChEBI" id="CHEBI:57287"/>
        <dbReference type="ChEBI" id="CHEBI:57379"/>
        <dbReference type="ChEBI" id="CHEBI:74151"/>
        <dbReference type="EC" id="2.3.1.225"/>
    </reaction>
</comment>
<dbReference type="GO" id="GO:0019706">
    <property type="term" value="F:protein-cysteine S-palmitoyltransferase activity"/>
    <property type="evidence" value="ECO:0007669"/>
    <property type="project" value="UniProtKB-EC"/>
</dbReference>
<evidence type="ECO:0000256" key="4">
    <source>
        <dbReference type="ARBA" id="ARBA00022989"/>
    </source>
</evidence>
<evidence type="ECO:0000256" key="10">
    <source>
        <dbReference type="RuleBase" id="RU079119"/>
    </source>
</evidence>
<dbReference type="Pfam" id="PF01529">
    <property type="entry name" value="DHHC"/>
    <property type="match status" value="1"/>
</dbReference>
<keyword evidence="3 10" id="KW-0812">Transmembrane</keyword>
<protein>
    <recommendedName>
        <fullName evidence="10">Palmitoyltransferase</fullName>
        <ecNumber evidence="10">2.3.1.225</ecNumber>
    </recommendedName>
</protein>
<comment type="domain">
    <text evidence="10">The DHHC domain is required for palmitoyltransferase activity.</text>
</comment>
<dbReference type="AlphaFoldDB" id="A0AA39R811"/>
<sequence>MNTLKQIAAAVLLLSFVVFVALFGRLPALRKTPIGFLHRLLWIAIPAFFRQADVRLTGGRLGPALQRLGHYLMDENHPLVLIFFLTILFLSQLLFLRSAFFRVNLFHQVFAILVVILPYVFTFKSVTSRSSVITAETHQREMRRYPYDHVLYQPGKTCSTCRFLKPARSKHCSICNVCVAKHDHHCIWVMNCLGKGNYVYFLSLLASLGVMLSYGTYLAYILMTEILQADMLQEISGADPNVRWSAGKTWSEIFQSWGWAMAHEVYIGSTGMLAAMTAPLAWGLFLYHVYLVWAGMTTNESSKWADWREDIAYGLVFRAERSLDDLQRFPRIEPWLDWPIAITQQLVSTQDGQPPAIQRTGVAAQAARSSTIASSNGPRWKRVQSLQEVNNIYDLGVWNNFRDVLLA</sequence>
<feature type="transmembrane region" description="Helical" evidence="10">
    <location>
        <begin position="6"/>
        <end position="24"/>
    </location>
</feature>
<dbReference type="PROSITE" id="PS50216">
    <property type="entry name" value="DHHC"/>
    <property type="match status" value="1"/>
</dbReference>
<keyword evidence="8 10" id="KW-0012">Acyltransferase</keyword>
<dbReference type="InterPro" id="IPR039859">
    <property type="entry name" value="PFA4/ZDH16/20/ERF2-like"/>
</dbReference>
<reference evidence="12" key="1">
    <citation type="submission" date="2023-03" db="EMBL/GenBank/DDBJ databases">
        <title>Complete genome of Cladonia borealis.</title>
        <authorList>
            <person name="Park H."/>
        </authorList>
    </citation>
    <scope>NUCLEOTIDE SEQUENCE</scope>
    <source>
        <strain evidence="12">ANT050790</strain>
    </source>
</reference>
<dbReference type="Proteomes" id="UP001166286">
    <property type="component" value="Unassembled WGS sequence"/>
</dbReference>
<dbReference type="InterPro" id="IPR001594">
    <property type="entry name" value="Palmitoyltrfase_DHHC"/>
</dbReference>
<dbReference type="EC" id="2.3.1.225" evidence="10"/>
<dbReference type="GO" id="GO:0006612">
    <property type="term" value="P:protein targeting to membrane"/>
    <property type="evidence" value="ECO:0007669"/>
    <property type="project" value="TreeGrafter"/>
</dbReference>